<feature type="non-terminal residue" evidence="2">
    <location>
        <position position="1"/>
    </location>
</feature>
<proteinExistence type="predicted"/>
<protein>
    <submittedName>
        <fullName evidence="2">Dishevelled associated activator of morphogenesis 2</fullName>
    </submittedName>
</protein>
<reference evidence="2" key="1">
    <citation type="submission" date="2016-05" db="EMBL/GenBank/DDBJ databases">
        <authorList>
            <person name="Lavstsen T."/>
            <person name="Jespersen J.S."/>
        </authorList>
    </citation>
    <scope>NUCLEOTIDE SEQUENCE</scope>
    <source>
        <tissue evidence="2">Brain</tissue>
    </source>
</reference>
<dbReference type="AlphaFoldDB" id="A0A1A8KR48"/>
<accession>A0A1A8KR48</accession>
<dbReference type="EMBL" id="HAEE01014631">
    <property type="protein sequence ID" value="SBR34681.1"/>
    <property type="molecule type" value="Transcribed_RNA"/>
</dbReference>
<evidence type="ECO:0000313" key="2">
    <source>
        <dbReference type="EMBL" id="SBR34681.1"/>
    </source>
</evidence>
<gene>
    <name evidence="2" type="primary">DAAM2</name>
</gene>
<organism evidence="2">
    <name type="scientific">Nothobranchius kuhntae</name>
    <name type="common">Beira killifish</name>
    <dbReference type="NCBI Taxonomy" id="321403"/>
    <lineage>
        <taxon>Eukaryota</taxon>
        <taxon>Metazoa</taxon>
        <taxon>Chordata</taxon>
        <taxon>Craniata</taxon>
        <taxon>Vertebrata</taxon>
        <taxon>Euteleostomi</taxon>
        <taxon>Actinopterygii</taxon>
        <taxon>Neopterygii</taxon>
        <taxon>Teleostei</taxon>
        <taxon>Neoteleostei</taxon>
        <taxon>Acanthomorphata</taxon>
        <taxon>Ovalentaria</taxon>
        <taxon>Atherinomorphae</taxon>
        <taxon>Cyprinodontiformes</taxon>
        <taxon>Nothobranchiidae</taxon>
        <taxon>Nothobranchius</taxon>
    </lineage>
</organism>
<reference evidence="2" key="2">
    <citation type="submission" date="2016-06" db="EMBL/GenBank/DDBJ databases">
        <title>The genome of a short-lived fish provides insights into sex chromosome evolution and the genetic control of aging.</title>
        <authorList>
            <person name="Reichwald K."/>
            <person name="Felder M."/>
            <person name="Petzold A."/>
            <person name="Koch P."/>
            <person name="Groth M."/>
            <person name="Platzer M."/>
        </authorList>
    </citation>
    <scope>NUCLEOTIDE SEQUENCE</scope>
    <source>
        <tissue evidence="2">Brain</tissue>
    </source>
</reference>
<sequence>DGSAPSHTAAHLNINKDAGHALPTSPPLQTSQFPRCYTSFALQEKTPFVSLCHA</sequence>
<feature type="region of interest" description="Disordered" evidence="1">
    <location>
        <begin position="1"/>
        <end position="26"/>
    </location>
</feature>
<feature type="non-terminal residue" evidence="2">
    <location>
        <position position="54"/>
    </location>
</feature>
<name>A0A1A8KR48_NOTKU</name>
<evidence type="ECO:0000256" key="1">
    <source>
        <dbReference type="SAM" id="MobiDB-lite"/>
    </source>
</evidence>